<dbReference type="AlphaFoldDB" id="A0A9N9BMP1"/>
<accession>A0A9N9BMP1</accession>
<reference evidence="2" key="1">
    <citation type="submission" date="2021-06" db="EMBL/GenBank/DDBJ databases">
        <authorList>
            <person name="Kallberg Y."/>
            <person name="Tangrot J."/>
            <person name="Rosling A."/>
        </authorList>
    </citation>
    <scope>NUCLEOTIDE SEQUENCE</scope>
    <source>
        <strain evidence="2">MA453B</strain>
    </source>
</reference>
<organism evidence="2 3">
    <name type="scientific">Dentiscutata erythropus</name>
    <dbReference type="NCBI Taxonomy" id="1348616"/>
    <lineage>
        <taxon>Eukaryota</taxon>
        <taxon>Fungi</taxon>
        <taxon>Fungi incertae sedis</taxon>
        <taxon>Mucoromycota</taxon>
        <taxon>Glomeromycotina</taxon>
        <taxon>Glomeromycetes</taxon>
        <taxon>Diversisporales</taxon>
        <taxon>Gigasporaceae</taxon>
        <taxon>Dentiscutata</taxon>
    </lineage>
</organism>
<gene>
    <name evidence="2" type="ORF">DERYTH_LOCUS6132</name>
</gene>
<feature type="signal peptide" evidence="1">
    <location>
        <begin position="1"/>
        <end position="19"/>
    </location>
</feature>
<feature type="non-terminal residue" evidence="2">
    <location>
        <position position="79"/>
    </location>
</feature>
<evidence type="ECO:0000256" key="1">
    <source>
        <dbReference type="SAM" id="SignalP"/>
    </source>
</evidence>
<name>A0A9N9BMP1_9GLOM</name>
<evidence type="ECO:0000313" key="3">
    <source>
        <dbReference type="Proteomes" id="UP000789405"/>
    </source>
</evidence>
<sequence>MNTINLFILILVHALLAQAGSDFSACLSSSIYNTLSSYVANIADKQHFCCTSVQCSAKAPTCPFIEDLDGQCIKVGQSK</sequence>
<comment type="caution">
    <text evidence="2">The sequence shown here is derived from an EMBL/GenBank/DDBJ whole genome shotgun (WGS) entry which is preliminary data.</text>
</comment>
<dbReference type="Proteomes" id="UP000789405">
    <property type="component" value="Unassembled WGS sequence"/>
</dbReference>
<evidence type="ECO:0000313" key="2">
    <source>
        <dbReference type="EMBL" id="CAG8569421.1"/>
    </source>
</evidence>
<dbReference type="EMBL" id="CAJVPY010002697">
    <property type="protein sequence ID" value="CAG8569421.1"/>
    <property type="molecule type" value="Genomic_DNA"/>
</dbReference>
<keyword evidence="1" id="KW-0732">Signal</keyword>
<feature type="chain" id="PRO_5040311675" evidence="1">
    <location>
        <begin position="20"/>
        <end position="79"/>
    </location>
</feature>
<keyword evidence="3" id="KW-1185">Reference proteome</keyword>
<protein>
    <submittedName>
        <fullName evidence="2">18430_t:CDS:1</fullName>
    </submittedName>
</protein>
<proteinExistence type="predicted"/>